<dbReference type="AlphaFoldDB" id="A0A0A9B3I9"/>
<reference evidence="1" key="1">
    <citation type="submission" date="2014-09" db="EMBL/GenBank/DDBJ databases">
        <authorList>
            <person name="Magalhaes I.L.F."/>
            <person name="Oliveira U."/>
            <person name="Santos F.R."/>
            <person name="Vidigal T.H.D.A."/>
            <person name="Brescovit A.D."/>
            <person name="Santos A.J."/>
        </authorList>
    </citation>
    <scope>NUCLEOTIDE SEQUENCE</scope>
    <source>
        <tissue evidence="1">Shoot tissue taken approximately 20 cm above the soil surface</tissue>
    </source>
</reference>
<evidence type="ECO:0000313" key="1">
    <source>
        <dbReference type="EMBL" id="JAD58549.1"/>
    </source>
</evidence>
<organism evidence="1">
    <name type="scientific">Arundo donax</name>
    <name type="common">Giant reed</name>
    <name type="synonym">Donax arundinaceus</name>
    <dbReference type="NCBI Taxonomy" id="35708"/>
    <lineage>
        <taxon>Eukaryota</taxon>
        <taxon>Viridiplantae</taxon>
        <taxon>Streptophyta</taxon>
        <taxon>Embryophyta</taxon>
        <taxon>Tracheophyta</taxon>
        <taxon>Spermatophyta</taxon>
        <taxon>Magnoliopsida</taxon>
        <taxon>Liliopsida</taxon>
        <taxon>Poales</taxon>
        <taxon>Poaceae</taxon>
        <taxon>PACMAD clade</taxon>
        <taxon>Arundinoideae</taxon>
        <taxon>Arundineae</taxon>
        <taxon>Arundo</taxon>
    </lineage>
</organism>
<protein>
    <submittedName>
        <fullName evidence="1">Uncharacterized protein</fullName>
    </submittedName>
</protein>
<proteinExistence type="predicted"/>
<name>A0A0A9B3I9_ARUDO</name>
<dbReference type="EMBL" id="GBRH01239346">
    <property type="protein sequence ID" value="JAD58549.1"/>
    <property type="molecule type" value="Transcribed_RNA"/>
</dbReference>
<sequence>MMGTWNAAAMGHTVITSSIECPLAPFAELLRLRLDFKLIVVSDIKNY</sequence>
<reference evidence="1" key="2">
    <citation type="journal article" date="2015" name="Data Brief">
        <title>Shoot transcriptome of the giant reed, Arundo donax.</title>
        <authorList>
            <person name="Barrero R.A."/>
            <person name="Guerrero F.D."/>
            <person name="Moolhuijzen P."/>
            <person name="Goolsby J.A."/>
            <person name="Tidwell J."/>
            <person name="Bellgard S.E."/>
            <person name="Bellgard M.I."/>
        </authorList>
    </citation>
    <scope>NUCLEOTIDE SEQUENCE</scope>
    <source>
        <tissue evidence="1">Shoot tissue taken approximately 20 cm above the soil surface</tissue>
    </source>
</reference>
<accession>A0A0A9B3I9</accession>